<keyword evidence="6" id="KW-1003">Cell membrane</keyword>
<dbReference type="EMBL" id="WVUD01000009">
    <property type="protein sequence ID" value="MYL82979.1"/>
    <property type="molecule type" value="Genomic_DNA"/>
</dbReference>
<keyword evidence="2" id="KW-0997">Cell inner membrane</keyword>
<evidence type="ECO:0000256" key="6">
    <source>
        <dbReference type="HAMAP-Rule" id="MF_01456"/>
    </source>
</evidence>
<keyword evidence="6" id="KW-0520">NAD</keyword>
<dbReference type="InterPro" id="IPR039428">
    <property type="entry name" value="NUOK/Mnh_C1-like"/>
</dbReference>
<protein>
    <recommendedName>
        <fullName evidence="6">NADH-quinone oxidoreductase subunit K</fullName>
        <ecNumber evidence="6">7.1.1.-</ecNumber>
    </recommendedName>
    <alternativeName>
        <fullName evidence="6">NADH dehydrogenase I subunit K</fullName>
    </alternativeName>
    <alternativeName>
        <fullName evidence="6">NDH-1 subunit K</fullName>
    </alternativeName>
</protein>
<comment type="caution">
    <text evidence="7">The sequence shown here is derived from an EMBL/GenBank/DDBJ whole genome shotgun (WGS) entry which is preliminary data.</text>
</comment>
<dbReference type="GO" id="GO:0005886">
    <property type="term" value="C:plasma membrane"/>
    <property type="evidence" value="ECO:0007669"/>
    <property type="project" value="UniProtKB-SubCell"/>
</dbReference>
<organism evidence="7 8">
    <name type="scientific">Solidesulfovibrio aerotolerans</name>
    <dbReference type="NCBI Taxonomy" id="295255"/>
    <lineage>
        <taxon>Bacteria</taxon>
        <taxon>Pseudomonadati</taxon>
        <taxon>Thermodesulfobacteriota</taxon>
        <taxon>Desulfovibrionia</taxon>
        <taxon>Desulfovibrionales</taxon>
        <taxon>Desulfovibrionaceae</taxon>
        <taxon>Solidesulfovibrio</taxon>
    </lineage>
</organism>
<dbReference type="Proteomes" id="UP000482487">
    <property type="component" value="Unassembled WGS sequence"/>
</dbReference>
<dbReference type="GO" id="GO:0048038">
    <property type="term" value="F:quinone binding"/>
    <property type="evidence" value="ECO:0007669"/>
    <property type="project" value="UniProtKB-KW"/>
</dbReference>
<evidence type="ECO:0000256" key="5">
    <source>
        <dbReference type="ARBA" id="ARBA00023136"/>
    </source>
</evidence>
<dbReference type="OrthoDB" id="9810120at2"/>
<dbReference type="Pfam" id="PF00420">
    <property type="entry name" value="Oxidored_q2"/>
    <property type="match status" value="1"/>
</dbReference>
<keyword evidence="6" id="KW-0874">Quinone</keyword>
<name>A0A7C9IN85_9BACT</name>
<keyword evidence="4 6" id="KW-1133">Transmembrane helix</keyword>
<keyword evidence="5 6" id="KW-0472">Membrane</keyword>
<dbReference type="GO" id="GO:0050136">
    <property type="term" value="F:NADH dehydrogenase (quinone) (non-electrogenic) activity"/>
    <property type="evidence" value="ECO:0007669"/>
    <property type="project" value="UniProtKB-UniRule"/>
</dbReference>
<dbReference type="EC" id="7.1.1.-" evidence="6"/>
<feature type="transmembrane region" description="Helical" evidence="6">
    <location>
        <begin position="31"/>
        <end position="55"/>
    </location>
</feature>
<keyword evidence="6" id="KW-0813">Transport</keyword>
<accession>A0A7C9IN85</accession>
<dbReference type="InterPro" id="IPR001133">
    <property type="entry name" value="NADH_UbQ_OxRdtase_chain4L/K"/>
</dbReference>
<dbReference type="Gene3D" id="1.10.287.3510">
    <property type="match status" value="1"/>
</dbReference>
<keyword evidence="8" id="KW-1185">Reference proteome</keyword>
<gene>
    <name evidence="6" type="primary">nuoK</name>
    <name evidence="7" type="ORF">GTA51_07495</name>
</gene>
<comment type="subunit">
    <text evidence="6">NDH-1 is composed of 14 different subunits. Subunits NuoA, H, J, K, L, M, N constitute the membrane sector of the complex.</text>
</comment>
<keyword evidence="3 6" id="KW-0812">Transmembrane</keyword>
<comment type="similarity">
    <text evidence="6">Belongs to the complex I subunit 4L family.</text>
</comment>
<dbReference type="GO" id="GO:0042773">
    <property type="term" value="P:ATP synthesis coupled electron transport"/>
    <property type="evidence" value="ECO:0007669"/>
    <property type="project" value="InterPro"/>
</dbReference>
<sequence>MNVPLSHVLAVAAGLFVIGGVMAASRRSILLILIGVEFMLTAGSIVFAGAALAWGNIDGQAAIIIVMGLAAAEAGLGLALLVHGRRGGGSVDADGYARLGGDA</sequence>
<evidence type="ECO:0000313" key="8">
    <source>
        <dbReference type="Proteomes" id="UP000482487"/>
    </source>
</evidence>
<comment type="function">
    <text evidence="6">NDH-1 shuttles electrons from NADH, via FMN and iron-sulfur (Fe-S) centers, to quinones in the respiratory chain. The immediate electron acceptor for the enzyme in this species is believed to be ubiquinone. Couples the redox reaction to proton translocation (for every two electrons transferred, four hydrogen ions are translocated across the cytoplasmic membrane), and thus conserves the redox energy in a proton gradient.</text>
</comment>
<keyword evidence="6" id="KW-1278">Translocase</keyword>
<evidence type="ECO:0000313" key="7">
    <source>
        <dbReference type="EMBL" id="MYL82979.1"/>
    </source>
</evidence>
<evidence type="ECO:0000256" key="4">
    <source>
        <dbReference type="ARBA" id="ARBA00022989"/>
    </source>
</evidence>
<comment type="subcellular location">
    <subcellularLocation>
        <location evidence="6">Cell membrane</location>
        <topology evidence="6">Multi-pass membrane protein</topology>
    </subcellularLocation>
    <subcellularLocation>
        <location evidence="1">Membrane</location>
        <topology evidence="1">Multi-pass membrane protein</topology>
    </subcellularLocation>
</comment>
<feature type="transmembrane region" description="Helical" evidence="6">
    <location>
        <begin position="6"/>
        <end position="24"/>
    </location>
</feature>
<dbReference type="RefSeq" id="WP_160959981.1">
    <property type="nucleotide sequence ID" value="NZ_WVUD01000009.1"/>
</dbReference>
<proteinExistence type="inferred from homology"/>
<evidence type="ECO:0000256" key="3">
    <source>
        <dbReference type="ARBA" id="ARBA00022692"/>
    </source>
</evidence>
<evidence type="ECO:0000256" key="2">
    <source>
        <dbReference type="ARBA" id="ARBA00022519"/>
    </source>
</evidence>
<dbReference type="AlphaFoldDB" id="A0A7C9IN85"/>
<feature type="transmembrane region" description="Helical" evidence="6">
    <location>
        <begin position="61"/>
        <end position="82"/>
    </location>
</feature>
<dbReference type="HAMAP" id="MF_01456">
    <property type="entry name" value="NDH1_NuoK"/>
    <property type="match status" value="1"/>
</dbReference>
<keyword evidence="6" id="KW-0830">Ubiquinone</keyword>
<evidence type="ECO:0000256" key="1">
    <source>
        <dbReference type="ARBA" id="ARBA00004141"/>
    </source>
</evidence>
<reference evidence="7 8" key="1">
    <citation type="submission" date="2020-01" db="EMBL/GenBank/DDBJ databases">
        <title>Genome sequence of Desulfovibrio aerotolerans DSM 16695(T).</title>
        <authorList>
            <person name="Karnachuk O."/>
            <person name="Avakyan M."/>
            <person name="Mardanov A."/>
            <person name="Kadnikov V."/>
            <person name="Ravin N."/>
        </authorList>
    </citation>
    <scope>NUCLEOTIDE SEQUENCE [LARGE SCALE GENOMIC DNA]</scope>
    <source>
        <strain evidence="7 8">DSM 16695</strain>
    </source>
</reference>
<comment type="catalytic activity">
    <reaction evidence="6">
        <text>a quinone + NADH + 5 H(+)(in) = a quinol + NAD(+) + 4 H(+)(out)</text>
        <dbReference type="Rhea" id="RHEA:57888"/>
        <dbReference type="ChEBI" id="CHEBI:15378"/>
        <dbReference type="ChEBI" id="CHEBI:24646"/>
        <dbReference type="ChEBI" id="CHEBI:57540"/>
        <dbReference type="ChEBI" id="CHEBI:57945"/>
        <dbReference type="ChEBI" id="CHEBI:132124"/>
    </reaction>
</comment>